<accession>D3DYA7</accession>
<reference evidence="3" key="1">
    <citation type="journal article" date="2010" name="PLoS ONE">
        <title>The complete genome sequence of Cupriavidus metallidurans strain CH34, a master survivalist in harsh and anthropogenic environments.</title>
        <authorList>
            <person name="Janssen P.J."/>
            <person name="Van Houdt R."/>
            <person name="Moors H."/>
            <person name="Monsieurs P."/>
            <person name="Morin N."/>
            <person name="Michaux A."/>
            <person name="Benotmane M.A."/>
            <person name="Leys N."/>
            <person name="Vallaeys T."/>
            <person name="Lapidus A."/>
            <person name="Monchy S."/>
            <person name="Medigue C."/>
            <person name="Taghavi S."/>
            <person name="McCorkle S."/>
            <person name="Dunn J."/>
            <person name="van der Lelie D."/>
            <person name="Mergeay M."/>
        </authorList>
    </citation>
    <scope>NUCLEOTIDE SEQUENCE [LARGE SCALE GENOMIC DNA]</scope>
    <source>
        <strain evidence="3">ATCC 43123 / DSM 2839 / NBRC 102507 / CH34</strain>
    </source>
</reference>
<dbReference type="EMBL" id="CP000353">
    <property type="protein sequence ID" value="ADC45277.1"/>
    <property type="molecule type" value="Genomic_DNA"/>
</dbReference>
<name>D3DYA7_CUPMC</name>
<proteinExistence type="predicted"/>
<geneLocation type="plasmid" evidence="2 3">
    <name>megaplasmid</name>
</geneLocation>
<evidence type="ECO:0008006" key="4">
    <source>
        <dbReference type="Google" id="ProtNLM"/>
    </source>
</evidence>
<dbReference type="KEGG" id="rme:Rmet_6694"/>
<dbReference type="AlphaFoldDB" id="D3DYA7"/>
<feature type="transmembrane region" description="Helical" evidence="1">
    <location>
        <begin position="6"/>
        <end position="28"/>
    </location>
</feature>
<keyword evidence="1" id="KW-0472">Membrane</keyword>
<dbReference type="HOGENOM" id="CLU_218782_0_0_4"/>
<evidence type="ECO:0000313" key="3">
    <source>
        <dbReference type="Proteomes" id="UP000002429"/>
    </source>
</evidence>
<gene>
    <name evidence="2" type="ordered locus">Rmet_6694</name>
</gene>
<evidence type="ECO:0000256" key="1">
    <source>
        <dbReference type="SAM" id="Phobius"/>
    </source>
</evidence>
<keyword evidence="2" id="KW-0614">Plasmid</keyword>
<dbReference type="Proteomes" id="UP000002429">
    <property type="component" value="Plasmid megaplasmid"/>
</dbReference>
<organism evidence="2 3">
    <name type="scientific">Cupriavidus metallidurans (strain ATCC 43123 / DSM 2839 / NBRC 102507 / CH34)</name>
    <name type="common">Ralstonia metallidurans</name>
    <dbReference type="NCBI Taxonomy" id="266264"/>
    <lineage>
        <taxon>Bacteria</taxon>
        <taxon>Pseudomonadati</taxon>
        <taxon>Pseudomonadota</taxon>
        <taxon>Betaproteobacteria</taxon>
        <taxon>Burkholderiales</taxon>
        <taxon>Burkholderiaceae</taxon>
        <taxon>Cupriavidus</taxon>
    </lineage>
</organism>
<sequence>MSLRDSALILGGWVMLALGSGALVSLVAKSLSI</sequence>
<keyword evidence="3" id="KW-1185">Reference proteome</keyword>
<keyword evidence="1" id="KW-0812">Transmembrane</keyword>
<keyword evidence="1" id="KW-1133">Transmembrane helix</keyword>
<protein>
    <recommendedName>
        <fullName evidence="4">DUF2474 domain-containing protein</fullName>
    </recommendedName>
</protein>
<evidence type="ECO:0000313" key="2">
    <source>
        <dbReference type="EMBL" id="ADC45277.1"/>
    </source>
</evidence>